<comment type="similarity">
    <text evidence="1">Belongs to the short-chain dehydrogenases/reductases (SDR) family.</text>
</comment>
<comment type="caution">
    <text evidence="4">The sequence shown here is derived from an EMBL/GenBank/DDBJ whole genome shotgun (WGS) entry which is preliminary data.</text>
</comment>
<dbReference type="OrthoDB" id="4577644at2"/>
<dbReference type="EMBL" id="RJSG01000001">
    <property type="protein sequence ID" value="RNL81347.1"/>
    <property type="molecule type" value="Genomic_DNA"/>
</dbReference>
<keyword evidence="5" id="KW-1185">Reference proteome</keyword>
<evidence type="ECO:0000256" key="3">
    <source>
        <dbReference type="ARBA" id="ARBA00071493"/>
    </source>
</evidence>
<dbReference type="InterPro" id="IPR036291">
    <property type="entry name" value="NAD(P)-bd_dom_sf"/>
</dbReference>
<sequence length="324" mass="34262">MTYTRTPQQPIGTGFGLHTTAAEVLEGIDLSGTRALVTGGYSGIGIEMVRALTGAGATVLAPARRPEQAREALAGIPGVIHGELDLADQASVAAYADEVLRGGQHLDIVIDSAGIMACPEQHVGPGWELQFATNHLGHFALVNRLWPLITGGSRVVSISSGGHQFSGIRWEDPWFADGYDKWLAYGQSKSANVLFAVELDRRGADHDVRAFSLHPGAILTPLGRHLESEDVEKLLSYGSDGKPLMPEFKSPEAGAATAVLAATSPLLDGLGGVYLEDCEITPVANPEGRVTGQALGVMPHAIDPDEARRLWAWSADLTGLDAFS</sequence>
<proteinExistence type="inferred from homology"/>
<protein>
    <recommendedName>
        <fullName evidence="3">Probable oxidoreductase</fullName>
    </recommendedName>
</protein>
<dbReference type="Proteomes" id="UP000277094">
    <property type="component" value="Unassembled WGS sequence"/>
</dbReference>
<dbReference type="Gene3D" id="3.40.50.720">
    <property type="entry name" value="NAD(P)-binding Rossmann-like Domain"/>
    <property type="match status" value="1"/>
</dbReference>
<accession>A0A3N0E0G5</accession>
<dbReference type="RefSeq" id="WP_123232550.1">
    <property type="nucleotide sequence ID" value="NZ_RJSG01000001.1"/>
</dbReference>
<dbReference type="PANTHER" id="PTHR24320">
    <property type="entry name" value="RETINOL DEHYDROGENASE"/>
    <property type="match status" value="1"/>
</dbReference>
<dbReference type="PANTHER" id="PTHR24320:SF148">
    <property type="entry name" value="NAD(P)-BINDING ROSSMANN-FOLD SUPERFAMILY PROTEIN"/>
    <property type="match status" value="1"/>
</dbReference>
<dbReference type="SUPFAM" id="SSF51735">
    <property type="entry name" value="NAD(P)-binding Rossmann-fold domains"/>
    <property type="match status" value="1"/>
</dbReference>
<evidence type="ECO:0000313" key="5">
    <source>
        <dbReference type="Proteomes" id="UP000277094"/>
    </source>
</evidence>
<dbReference type="FunFam" id="3.40.50.720:FF:000594">
    <property type="entry name" value="Short-chain oxidoreductase"/>
    <property type="match status" value="1"/>
</dbReference>
<evidence type="ECO:0000256" key="2">
    <source>
        <dbReference type="ARBA" id="ARBA00023002"/>
    </source>
</evidence>
<keyword evidence="2" id="KW-0560">Oxidoreductase</keyword>
<gene>
    <name evidence="4" type="ORF">EFL95_03060</name>
</gene>
<dbReference type="InterPro" id="IPR002347">
    <property type="entry name" value="SDR_fam"/>
</dbReference>
<dbReference type="Pfam" id="PF00106">
    <property type="entry name" value="adh_short"/>
    <property type="match status" value="1"/>
</dbReference>
<name>A0A3N0E0G5_9ACTN</name>
<evidence type="ECO:0000313" key="4">
    <source>
        <dbReference type="EMBL" id="RNL81347.1"/>
    </source>
</evidence>
<organism evidence="4 5">
    <name type="scientific">Nocardioides marmorisolisilvae</name>
    <dbReference type="NCBI Taxonomy" id="1542737"/>
    <lineage>
        <taxon>Bacteria</taxon>
        <taxon>Bacillati</taxon>
        <taxon>Actinomycetota</taxon>
        <taxon>Actinomycetes</taxon>
        <taxon>Propionibacteriales</taxon>
        <taxon>Nocardioidaceae</taxon>
        <taxon>Nocardioides</taxon>
    </lineage>
</organism>
<dbReference type="AlphaFoldDB" id="A0A3N0E0G5"/>
<evidence type="ECO:0000256" key="1">
    <source>
        <dbReference type="ARBA" id="ARBA00006484"/>
    </source>
</evidence>
<dbReference type="PRINTS" id="PR00081">
    <property type="entry name" value="GDHRDH"/>
</dbReference>
<reference evidence="4 5" key="1">
    <citation type="submission" date="2018-11" db="EMBL/GenBank/DDBJ databases">
        <authorList>
            <person name="Li F."/>
        </authorList>
    </citation>
    <scope>NUCLEOTIDE SEQUENCE [LARGE SCALE GENOMIC DNA]</scope>
    <source>
        <strain evidence="4 5">KIS18-7</strain>
    </source>
</reference>
<dbReference type="GO" id="GO:0016491">
    <property type="term" value="F:oxidoreductase activity"/>
    <property type="evidence" value="ECO:0007669"/>
    <property type="project" value="UniProtKB-KW"/>
</dbReference>
<dbReference type="NCBIfam" id="NF004845">
    <property type="entry name" value="PRK06196.1"/>
    <property type="match status" value="1"/>
</dbReference>